<dbReference type="GO" id="GO:0006354">
    <property type="term" value="P:DNA-templated transcription elongation"/>
    <property type="evidence" value="ECO:0007669"/>
    <property type="project" value="InterPro"/>
</dbReference>
<feature type="domain" description="NusG-like N-terminal" evidence="2">
    <location>
        <begin position="3"/>
        <end position="91"/>
    </location>
</feature>
<dbReference type="KEGG" id="ntr:B0W44_15955"/>
<dbReference type="Gene3D" id="3.30.70.940">
    <property type="entry name" value="NusG, N-terminal domain"/>
    <property type="match status" value="1"/>
</dbReference>
<keyword evidence="1" id="KW-0804">Transcription</keyword>
<dbReference type="EMBL" id="CP019699">
    <property type="protein sequence ID" value="AQS57022.1"/>
    <property type="molecule type" value="Genomic_DNA"/>
</dbReference>
<accession>A0A1U9KAG7</accession>
<gene>
    <name evidence="3" type="ORF">B0W44_07380</name>
    <name evidence="4" type="ORF">B0W44_15955</name>
</gene>
<organism evidence="4 5">
    <name type="scientific">Novibacillus thermophilus</name>
    <dbReference type="NCBI Taxonomy" id="1471761"/>
    <lineage>
        <taxon>Bacteria</taxon>
        <taxon>Bacillati</taxon>
        <taxon>Bacillota</taxon>
        <taxon>Bacilli</taxon>
        <taxon>Bacillales</taxon>
        <taxon>Thermoactinomycetaceae</taxon>
        <taxon>Novibacillus</taxon>
    </lineage>
</organism>
<reference evidence="4" key="2">
    <citation type="submission" date="2017-02" db="EMBL/GenBank/DDBJ databases">
        <authorList>
            <person name="Peterson S.W."/>
        </authorList>
    </citation>
    <scope>NUCLEOTIDE SEQUENCE</scope>
    <source>
        <strain evidence="4">SG-1</strain>
    </source>
</reference>
<evidence type="ECO:0000313" key="5">
    <source>
        <dbReference type="Proteomes" id="UP000188603"/>
    </source>
</evidence>
<dbReference type="Proteomes" id="UP000188603">
    <property type="component" value="Chromosome"/>
</dbReference>
<evidence type="ECO:0000259" key="2">
    <source>
        <dbReference type="Pfam" id="PF02357"/>
    </source>
</evidence>
<dbReference type="Pfam" id="PF02357">
    <property type="entry name" value="NusG"/>
    <property type="match status" value="1"/>
</dbReference>
<evidence type="ECO:0000256" key="1">
    <source>
        <dbReference type="ARBA" id="ARBA00023163"/>
    </source>
</evidence>
<evidence type="ECO:0000313" key="3">
    <source>
        <dbReference type="EMBL" id="AQS55629.1"/>
    </source>
</evidence>
<dbReference type="SUPFAM" id="SSF82679">
    <property type="entry name" value="N-utilization substance G protein NusG, N-terminal domain"/>
    <property type="match status" value="1"/>
</dbReference>
<proteinExistence type="predicted"/>
<dbReference type="EMBL" id="CP019699">
    <property type="protein sequence ID" value="AQS55629.1"/>
    <property type="molecule type" value="Genomic_DNA"/>
</dbReference>
<reference evidence="4 5" key="1">
    <citation type="journal article" date="2015" name="Int. J. Syst. Evol. Microbiol.">
        <title>Novibacillus thermophilus gen. nov., sp. nov., a Gram-staining-negative and moderately thermophilic member of the family Thermoactinomycetaceae.</title>
        <authorList>
            <person name="Yang G."/>
            <person name="Chen J."/>
            <person name="Zhou S."/>
        </authorList>
    </citation>
    <scope>NUCLEOTIDE SEQUENCE [LARGE SCALE GENOMIC DNA]</scope>
    <source>
        <strain evidence="4 5">SG-1</strain>
    </source>
</reference>
<dbReference type="KEGG" id="ntr:B0W44_07380"/>
<sequence length="209" mass="24725">MFYLAVQVLTKKESRIACMIEKEGERHGVKLDVFVPGKDVSKYDEKKVDGIHVAEIPGYVFVGFECWEDRLYRIIKDTYGVIRVLMGQLIPHHVWRKGDKRPKYTYYGTGIMSKDKLVPWMSRSEDEVAVEITEDKEELAERLKHQIAKCREFVEQKRTRTKRWLAVSVHLVKDLFDNATLEFLMNERGTGFRRIWNRLSMYLNEKMVC</sequence>
<name>A0A1U9KAG7_9BACL</name>
<dbReference type="STRING" id="1471761.B0W44_07380"/>
<dbReference type="AlphaFoldDB" id="A0A1U9KAG7"/>
<dbReference type="InterPro" id="IPR036735">
    <property type="entry name" value="NGN_dom_sf"/>
</dbReference>
<protein>
    <recommendedName>
        <fullName evidence="2">NusG-like N-terminal domain-containing protein</fullName>
    </recommendedName>
</protein>
<dbReference type="InterPro" id="IPR006645">
    <property type="entry name" value="NGN-like_dom"/>
</dbReference>
<evidence type="ECO:0000313" key="4">
    <source>
        <dbReference type="EMBL" id="AQS57022.1"/>
    </source>
</evidence>
<keyword evidence="5" id="KW-1185">Reference proteome</keyword>